<evidence type="ECO:0000313" key="2">
    <source>
        <dbReference type="EMBL" id="OAF60390.1"/>
    </source>
</evidence>
<feature type="region of interest" description="Disordered" evidence="1">
    <location>
        <begin position="1"/>
        <end position="21"/>
    </location>
</feature>
<protein>
    <submittedName>
        <fullName evidence="2">Uncharacterized protein</fullName>
    </submittedName>
</protein>
<dbReference type="GeneID" id="36286346"/>
<sequence length="176" mass="20974">MSEQRQRKVRSRKSIQKGGAVTVEQARKKIHTKIVKEQEREEARERRERKRMVNLEYKLQLRAGIDARRAERVRKRELLEFQRSNPDTELPRELLEVIIDPEIRLTTHETDPCFPPITRVPRGRLKKERFWKEDPEESWEGRGSFWCWALLYLRGLLVSRATIREAAGARMSRALS</sequence>
<name>A0A177AEZ3_9PEZI</name>
<dbReference type="AlphaFoldDB" id="A0A177AEZ3"/>
<reference evidence="2" key="1">
    <citation type="submission" date="2016-03" db="EMBL/GenBank/DDBJ databases">
        <title>Updated assembly of Pseudogymnoascus destructans, the fungus causing white-nose syndrome of bats.</title>
        <authorList>
            <person name="Palmer J.M."/>
            <person name="Drees K.P."/>
            <person name="Foster J.T."/>
            <person name="Lindner D.L."/>
        </authorList>
    </citation>
    <scope>NUCLEOTIDE SEQUENCE [LARGE SCALE GENOMIC DNA]</scope>
    <source>
        <strain evidence="2">20631-21</strain>
    </source>
</reference>
<dbReference type="OrthoDB" id="3440232at2759"/>
<organism evidence="2">
    <name type="scientific">Pseudogymnoascus destructans</name>
    <dbReference type="NCBI Taxonomy" id="655981"/>
    <lineage>
        <taxon>Eukaryota</taxon>
        <taxon>Fungi</taxon>
        <taxon>Dikarya</taxon>
        <taxon>Ascomycota</taxon>
        <taxon>Pezizomycotina</taxon>
        <taxon>Leotiomycetes</taxon>
        <taxon>Thelebolales</taxon>
        <taxon>Thelebolaceae</taxon>
        <taxon>Pseudogymnoascus</taxon>
    </lineage>
</organism>
<accession>A0A177AEZ3</accession>
<proteinExistence type="predicted"/>
<dbReference type="Proteomes" id="UP000077154">
    <property type="component" value="Unassembled WGS sequence"/>
</dbReference>
<dbReference type="EMBL" id="KV441391">
    <property type="protein sequence ID" value="OAF60390.1"/>
    <property type="molecule type" value="Genomic_DNA"/>
</dbReference>
<evidence type="ECO:0000256" key="1">
    <source>
        <dbReference type="SAM" id="MobiDB-lite"/>
    </source>
</evidence>
<dbReference type="eggNOG" id="KOG2614">
    <property type="taxonomic scope" value="Eukaryota"/>
</dbReference>
<dbReference type="VEuPathDB" id="FungiDB:GMDG_04784"/>
<gene>
    <name evidence="2" type="ORF">VC83_03269</name>
</gene>
<dbReference type="RefSeq" id="XP_024325671.1">
    <property type="nucleotide sequence ID" value="XM_024466917.1"/>
</dbReference>